<evidence type="ECO:0000313" key="1">
    <source>
        <dbReference type="EMBL" id="CAG8789621.1"/>
    </source>
</evidence>
<protein>
    <submittedName>
        <fullName evidence="1">3860_t:CDS:1</fullName>
    </submittedName>
</protein>
<keyword evidence="2" id="KW-1185">Reference proteome</keyword>
<dbReference type="EMBL" id="CAJVQC010050873">
    <property type="protein sequence ID" value="CAG8789621.1"/>
    <property type="molecule type" value="Genomic_DNA"/>
</dbReference>
<organism evidence="1 2">
    <name type="scientific">Racocetra persica</name>
    <dbReference type="NCBI Taxonomy" id="160502"/>
    <lineage>
        <taxon>Eukaryota</taxon>
        <taxon>Fungi</taxon>
        <taxon>Fungi incertae sedis</taxon>
        <taxon>Mucoromycota</taxon>
        <taxon>Glomeromycotina</taxon>
        <taxon>Glomeromycetes</taxon>
        <taxon>Diversisporales</taxon>
        <taxon>Gigasporaceae</taxon>
        <taxon>Racocetra</taxon>
    </lineage>
</organism>
<reference evidence="1" key="1">
    <citation type="submission" date="2021-06" db="EMBL/GenBank/DDBJ databases">
        <authorList>
            <person name="Kallberg Y."/>
            <person name="Tangrot J."/>
            <person name="Rosling A."/>
        </authorList>
    </citation>
    <scope>NUCLEOTIDE SEQUENCE</scope>
    <source>
        <strain evidence="1">MA461A</strain>
    </source>
</reference>
<accession>A0ACA9RET1</accession>
<evidence type="ECO:0000313" key="2">
    <source>
        <dbReference type="Proteomes" id="UP000789920"/>
    </source>
</evidence>
<dbReference type="Proteomes" id="UP000789920">
    <property type="component" value="Unassembled WGS sequence"/>
</dbReference>
<feature type="non-terminal residue" evidence="1">
    <location>
        <position position="1"/>
    </location>
</feature>
<gene>
    <name evidence="1" type="ORF">RPERSI_LOCUS18914</name>
</gene>
<proteinExistence type="predicted"/>
<sequence>IYQFFTPTKEIVVEGIHWHFISISLWNTAWLILWTYDFLILSWVAILITILQVSFIYMILKLKYPPHNIGDELWIQLPFYLYHAWIAVVFLLSTFAAFAPEKLPDQEPSLSIKILVFSVLFVLGMLAIVYAEQFNFFGPIVIAWSLFGIAAGQEDVFIHWSAIVIGTISALYILKPLVFKYFIRRSDDIDHAPLLG</sequence>
<name>A0ACA9RET1_9GLOM</name>
<comment type="caution">
    <text evidence="1">The sequence shown here is derived from an EMBL/GenBank/DDBJ whole genome shotgun (WGS) entry which is preliminary data.</text>
</comment>